<gene>
    <name evidence="1" type="ORF">HNQ61_000928</name>
</gene>
<reference evidence="1 2" key="1">
    <citation type="submission" date="2020-08" db="EMBL/GenBank/DDBJ databases">
        <title>Genomic Encyclopedia of Type Strains, Phase IV (KMG-IV): sequencing the most valuable type-strain genomes for metagenomic binning, comparative biology and taxonomic classification.</title>
        <authorList>
            <person name="Goeker M."/>
        </authorList>
    </citation>
    <scope>NUCLEOTIDE SEQUENCE [LARGE SCALE GENOMIC DNA]</scope>
    <source>
        <strain evidence="1 2">DSM 29007</strain>
    </source>
</reference>
<dbReference type="AlphaFoldDB" id="A0A841GVG3"/>
<dbReference type="RefSeq" id="WP_170037872.1">
    <property type="nucleotide sequence ID" value="NZ_JABDTL010000002.1"/>
</dbReference>
<sequence length="261" mass="27479">MVIASGYLGWNPAEVRIGPSVMDADGAVRLDPGPGMHPRDCAPAASAVLVAAEGTGEDALLLLRARAPARTVARGRGILAAAADAAGTTGWYTVAHGLDGSAEVWTVDLDGGEPRRAWGGCAVDSPLVWMPDGRVAFHGTDGWIRVAGPGEGEPVRVAAGRSPAADGTGRLAYLRGRAVVVRGADGAEREWPLPRTLGRPTLARVLSWSPDGREVSWGRTAGLVGKRTDFFLLDVQTGRSRRVPQRYLAGLRLIAPSPEWR</sequence>
<organism evidence="1 2">
    <name type="scientific">Longimicrobium terrae</name>
    <dbReference type="NCBI Taxonomy" id="1639882"/>
    <lineage>
        <taxon>Bacteria</taxon>
        <taxon>Pseudomonadati</taxon>
        <taxon>Gemmatimonadota</taxon>
        <taxon>Longimicrobiia</taxon>
        <taxon>Longimicrobiales</taxon>
        <taxon>Longimicrobiaceae</taxon>
        <taxon>Longimicrobium</taxon>
    </lineage>
</organism>
<dbReference type="Proteomes" id="UP000582837">
    <property type="component" value="Unassembled WGS sequence"/>
</dbReference>
<keyword evidence="2" id="KW-1185">Reference proteome</keyword>
<evidence type="ECO:0000313" key="1">
    <source>
        <dbReference type="EMBL" id="MBB6069313.1"/>
    </source>
</evidence>
<comment type="caution">
    <text evidence="1">The sequence shown here is derived from an EMBL/GenBank/DDBJ whole genome shotgun (WGS) entry which is preliminary data.</text>
</comment>
<name>A0A841GVG3_9BACT</name>
<evidence type="ECO:0000313" key="2">
    <source>
        <dbReference type="Proteomes" id="UP000582837"/>
    </source>
</evidence>
<dbReference type="SUPFAM" id="SSF69304">
    <property type="entry name" value="Tricorn protease N-terminal domain"/>
    <property type="match status" value="1"/>
</dbReference>
<dbReference type="EMBL" id="JACHIA010000002">
    <property type="protein sequence ID" value="MBB6069313.1"/>
    <property type="molecule type" value="Genomic_DNA"/>
</dbReference>
<dbReference type="Gene3D" id="2.120.10.30">
    <property type="entry name" value="TolB, C-terminal domain"/>
    <property type="match status" value="1"/>
</dbReference>
<accession>A0A841GVG3</accession>
<dbReference type="InterPro" id="IPR011042">
    <property type="entry name" value="6-blade_b-propeller_TolB-like"/>
</dbReference>
<proteinExistence type="predicted"/>
<protein>
    <recommendedName>
        <fullName evidence="3">WD40 repeat domain-containing protein</fullName>
    </recommendedName>
</protein>
<evidence type="ECO:0008006" key="3">
    <source>
        <dbReference type="Google" id="ProtNLM"/>
    </source>
</evidence>